<keyword evidence="11" id="KW-1185">Reference proteome</keyword>
<evidence type="ECO:0000256" key="7">
    <source>
        <dbReference type="ARBA" id="ARBA00023136"/>
    </source>
</evidence>
<reference evidence="11" key="1">
    <citation type="journal article" date="2019" name="Int. J. Syst. Evol. Microbiol.">
        <title>The Global Catalogue of Microorganisms (GCM) 10K type strain sequencing project: providing services to taxonomists for standard genome sequencing and annotation.</title>
        <authorList>
            <consortium name="The Broad Institute Genomics Platform"/>
            <consortium name="The Broad Institute Genome Sequencing Center for Infectious Disease"/>
            <person name="Wu L."/>
            <person name="Ma J."/>
        </authorList>
    </citation>
    <scope>NUCLEOTIDE SEQUENCE [LARGE SCALE GENOMIC DNA]</scope>
    <source>
        <strain evidence="11">CCUG 36956</strain>
    </source>
</reference>
<sequence>MSSPATTETAERGWAPTGRTVATICAVGILVVGQLYVVLPVLGDLAAEWGTSRAAATWTTTAFGLAYGAGFLVTGPLSDRWGRRPVIVGGLAATTLSTLVVIAAPSLSAGLAARVVQGLTASFFAPAAFAYLAERIAPRRRVLALTCLTSSFLGAGVIAQVLAQLVDDAFGWRAVFVAGAVAFAISALVSLVVLEPGADRNASAGSAFTAFAALLRVPRLALLYASCLAILGSFVGIYTGVQLAPPDGVGTSSAALLALRASAIPAMIAIPLLATRLATINPERRLITALTVAGATAAIAAVPLGGIWVATWLFVFVAAIAVAAPAAVQAIATHAGPARGTATALYTFTLFLGASAGPQLTNLVAHHGFPTVSLTIATLALTGATLAFASTKTPTP</sequence>
<proteinExistence type="inferred from homology"/>
<keyword evidence="7 8" id="KW-0472">Membrane</keyword>
<dbReference type="EMBL" id="JBHSQN010000014">
    <property type="protein sequence ID" value="MFC6013555.1"/>
    <property type="molecule type" value="Genomic_DNA"/>
</dbReference>
<keyword evidence="4" id="KW-1003">Cell membrane</keyword>
<feature type="transmembrane region" description="Helical" evidence="8">
    <location>
        <begin position="55"/>
        <end position="74"/>
    </location>
</feature>
<dbReference type="Pfam" id="PF07690">
    <property type="entry name" value="MFS_1"/>
    <property type="match status" value="1"/>
</dbReference>
<feature type="transmembrane region" description="Helical" evidence="8">
    <location>
        <begin position="21"/>
        <end position="43"/>
    </location>
</feature>
<evidence type="ECO:0000256" key="2">
    <source>
        <dbReference type="ARBA" id="ARBA00008335"/>
    </source>
</evidence>
<feature type="transmembrane region" description="Helical" evidence="8">
    <location>
        <begin position="344"/>
        <end position="365"/>
    </location>
</feature>
<feature type="transmembrane region" description="Helical" evidence="8">
    <location>
        <begin position="221"/>
        <end position="241"/>
    </location>
</feature>
<dbReference type="Gene3D" id="1.20.1720.10">
    <property type="entry name" value="Multidrug resistance protein D"/>
    <property type="match status" value="1"/>
</dbReference>
<comment type="similarity">
    <text evidence="2">Belongs to the major facilitator superfamily.</text>
</comment>
<evidence type="ECO:0000256" key="6">
    <source>
        <dbReference type="ARBA" id="ARBA00022989"/>
    </source>
</evidence>
<feature type="domain" description="Major facilitator superfamily (MFS) profile" evidence="9">
    <location>
        <begin position="20"/>
        <end position="395"/>
    </location>
</feature>
<dbReference type="InterPro" id="IPR005829">
    <property type="entry name" value="Sugar_transporter_CS"/>
</dbReference>
<feature type="transmembrane region" description="Helical" evidence="8">
    <location>
        <begin position="371"/>
        <end position="389"/>
    </location>
</feature>
<comment type="subcellular location">
    <subcellularLocation>
        <location evidence="1">Cell membrane</location>
        <topology evidence="1">Multi-pass membrane protein</topology>
    </subcellularLocation>
</comment>
<keyword evidence="3" id="KW-0813">Transport</keyword>
<feature type="transmembrane region" description="Helical" evidence="8">
    <location>
        <begin position="111"/>
        <end position="133"/>
    </location>
</feature>
<keyword evidence="5 8" id="KW-0812">Transmembrane</keyword>
<protein>
    <submittedName>
        <fullName evidence="10">MFS transporter</fullName>
    </submittedName>
</protein>
<dbReference type="InterPro" id="IPR011701">
    <property type="entry name" value="MFS"/>
</dbReference>
<feature type="transmembrane region" description="Helical" evidence="8">
    <location>
        <begin position="253"/>
        <end position="274"/>
    </location>
</feature>
<feature type="transmembrane region" description="Helical" evidence="8">
    <location>
        <begin position="142"/>
        <end position="162"/>
    </location>
</feature>
<dbReference type="PROSITE" id="PS00216">
    <property type="entry name" value="SUGAR_TRANSPORT_1"/>
    <property type="match status" value="1"/>
</dbReference>
<feature type="transmembrane region" description="Helical" evidence="8">
    <location>
        <begin position="86"/>
        <end position="105"/>
    </location>
</feature>
<gene>
    <name evidence="10" type="ORF">ACFP3H_21070</name>
</gene>
<evidence type="ECO:0000256" key="4">
    <source>
        <dbReference type="ARBA" id="ARBA00022475"/>
    </source>
</evidence>
<dbReference type="InterPro" id="IPR020846">
    <property type="entry name" value="MFS_dom"/>
</dbReference>
<dbReference type="PANTHER" id="PTHR43271:SF2">
    <property type="entry name" value="BLL2771 PROTEIN"/>
    <property type="match status" value="1"/>
</dbReference>
<keyword evidence="6 8" id="KW-1133">Transmembrane helix</keyword>
<evidence type="ECO:0000256" key="3">
    <source>
        <dbReference type="ARBA" id="ARBA00022448"/>
    </source>
</evidence>
<evidence type="ECO:0000256" key="5">
    <source>
        <dbReference type="ARBA" id="ARBA00022692"/>
    </source>
</evidence>
<name>A0ABW1JWI8_9NOCA</name>
<feature type="transmembrane region" description="Helical" evidence="8">
    <location>
        <begin position="312"/>
        <end position="332"/>
    </location>
</feature>
<organism evidence="10 11">
    <name type="scientific">Nocardia lasii</name>
    <dbReference type="NCBI Taxonomy" id="1616107"/>
    <lineage>
        <taxon>Bacteria</taxon>
        <taxon>Bacillati</taxon>
        <taxon>Actinomycetota</taxon>
        <taxon>Actinomycetes</taxon>
        <taxon>Mycobacteriales</taxon>
        <taxon>Nocardiaceae</taxon>
        <taxon>Nocardia</taxon>
    </lineage>
</organism>
<dbReference type="InterPro" id="IPR036259">
    <property type="entry name" value="MFS_trans_sf"/>
</dbReference>
<dbReference type="PANTHER" id="PTHR43271">
    <property type="entry name" value="BLL2771 PROTEIN"/>
    <property type="match status" value="1"/>
</dbReference>
<feature type="transmembrane region" description="Helical" evidence="8">
    <location>
        <begin position="286"/>
        <end position="306"/>
    </location>
</feature>
<dbReference type="Proteomes" id="UP001596223">
    <property type="component" value="Unassembled WGS sequence"/>
</dbReference>
<evidence type="ECO:0000313" key="11">
    <source>
        <dbReference type="Proteomes" id="UP001596223"/>
    </source>
</evidence>
<dbReference type="SUPFAM" id="SSF103473">
    <property type="entry name" value="MFS general substrate transporter"/>
    <property type="match status" value="1"/>
</dbReference>
<evidence type="ECO:0000256" key="8">
    <source>
        <dbReference type="SAM" id="Phobius"/>
    </source>
</evidence>
<dbReference type="RefSeq" id="WP_378608600.1">
    <property type="nucleotide sequence ID" value="NZ_JBHSQN010000014.1"/>
</dbReference>
<accession>A0ABW1JWI8</accession>
<evidence type="ECO:0000256" key="1">
    <source>
        <dbReference type="ARBA" id="ARBA00004651"/>
    </source>
</evidence>
<evidence type="ECO:0000259" key="9">
    <source>
        <dbReference type="PROSITE" id="PS50850"/>
    </source>
</evidence>
<comment type="caution">
    <text evidence="10">The sequence shown here is derived from an EMBL/GenBank/DDBJ whole genome shotgun (WGS) entry which is preliminary data.</text>
</comment>
<feature type="transmembrane region" description="Helical" evidence="8">
    <location>
        <begin position="174"/>
        <end position="194"/>
    </location>
</feature>
<evidence type="ECO:0000313" key="10">
    <source>
        <dbReference type="EMBL" id="MFC6013555.1"/>
    </source>
</evidence>
<dbReference type="PROSITE" id="PS50850">
    <property type="entry name" value="MFS"/>
    <property type="match status" value="1"/>
</dbReference>